<evidence type="ECO:0000256" key="1">
    <source>
        <dbReference type="ARBA" id="ARBA00010577"/>
    </source>
</evidence>
<keyword evidence="6" id="KW-0966">Cell projection</keyword>
<keyword evidence="6" id="KW-0282">Flagellum</keyword>
<evidence type="ECO:0000256" key="3">
    <source>
        <dbReference type="ARBA" id="ARBA00022795"/>
    </source>
</evidence>
<comment type="caution">
    <text evidence="6">The sequence shown here is derived from an EMBL/GenBank/DDBJ whole genome shotgun (WGS) entry which is preliminary data.</text>
</comment>
<dbReference type="NCBIfam" id="NF004670">
    <property type="entry name" value="PRK06009.1"/>
    <property type="match status" value="1"/>
</dbReference>
<dbReference type="Proteomes" id="UP001595796">
    <property type="component" value="Unassembled WGS sequence"/>
</dbReference>
<keyword evidence="3" id="KW-1005">Bacterial flagellum biogenesis</keyword>
<evidence type="ECO:0000256" key="4">
    <source>
        <dbReference type="ARBA" id="ARBA00024746"/>
    </source>
</evidence>
<accession>A0ABV9Z763</accession>
<comment type="function">
    <text evidence="4">Required for flagellar hook formation. May act as a scaffolding protein.</text>
</comment>
<evidence type="ECO:0000256" key="5">
    <source>
        <dbReference type="SAM" id="MobiDB-lite"/>
    </source>
</evidence>
<comment type="similarity">
    <text evidence="1">Belongs to the FlgD family.</text>
</comment>
<evidence type="ECO:0000313" key="6">
    <source>
        <dbReference type="EMBL" id="MFC5069738.1"/>
    </source>
</evidence>
<gene>
    <name evidence="6" type="primary">flgD</name>
    <name evidence="6" type="ORF">ACFPFW_17120</name>
</gene>
<reference evidence="7" key="1">
    <citation type="journal article" date="2019" name="Int. J. Syst. Evol. Microbiol.">
        <title>The Global Catalogue of Microorganisms (GCM) 10K type strain sequencing project: providing services to taxonomists for standard genome sequencing and annotation.</title>
        <authorList>
            <consortium name="The Broad Institute Genomics Platform"/>
            <consortium name="The Broad Institute Genome Sequencing Center for Infectious Disease"/>
            <person name="Wu L."/>
            <person name="Ma J."/>
        </authorList>
    </citation>
    <scope>NUCLEOTIDE SEQUENCE [LARGE SCALE GENOMIC DNA]</scope>
    <source>
        <strain evidence="7">CGMCC 1.16444</strain>
    </source>
</reference>
<evidence type="ECO:0000256" key="2">
    <source>
        <dbReference type="ARBA" id="ARBA00016013"/>
    </source>
</evidence>
<evidence type="ECO:0000313" key="7">
    <source>
        <dbReference type="Proteomes" id="UP001595796"/>
    </source>
</evidence>
<feature type="region of interest" description="Disordered" evidence="5">
    <location>
        <begin position="1"/>
        <end position="23"/>
    </location>
</feature>
<organism evidence="6 7">
    <name type="scientific">Flaviflagellibacter deserti</name>
    <dbReference type="NCBI Taxonomy" id="2267266"/>
    <lineage>
        <taxon>Bacteria</taxon>
        <taxon>Pseudomonadati</taxon>
        <taxon>Pseudomonadota</taxon>
        <taxon>Alphaproteobacteria</taxon>
        <taxon>Hyphomicrobiales</taxon>
        <taxon>Flaviflagellibacter</taxon>
    </lineage>
</organism>
<dbReference type="EMBL" id="JBHSJF010000008">
    <property type="protein sequence ID" value="MFC5069738.1"/>
    <property type="molecule type" value="Genomic_DNA"/>
</dbReference>
<keyword evidence="7" id="KW-1185">Reference proteome</keyword>
<dbReference type="Pfam" id="PF03963">
    <property type="entry name" value="FlgD"/>
    <property type="match status" value="1"/>
</dbReference>
<dbReference type="InterPro" id="IPR005648">
    <property type="entry name" value="FlgD"/>
</dbReference>
<sequence length="133" mass="13912">MQVSTNSASTAQTQSQSTSTETGASMDYDSFLKLLMAEMKNQDPTAPTDASQYVAQFATFSQVEQAMQTNAKLDSMLSSIALSQADGIIGRTLTSEDGTITGEVKAVRIVNNGAVAELDNGKSIILGPGVVIT</sequence>
<keyword evidence="6" id="KW-0969">Cilium</keyword>
<name>A0ABV9Z763_9HYPH</name>
<protein>
    <recommendedName>
        <fullName evidence="2">Basal-body rod modification protein FlgD</fullName>
    </recommendedName>
</protein>
<proteinExistence type="inferred from homology"/>
<dbReference type="RefSeq" id="WP_114956248.1">
    <property type="nucleotide sequence ID" value="NZ_JBHSJF010000008.1"/>
</dbReference>